<accession>A0A4Q9MVA3</accession>
<gene>
    <name evidence="1" type="ORF">BD311DRAFT_754766</name>
</gene>
<dbReference type="EMBL" id="ML143406">
    <property type="protein sequence ID" value="TBU30381.1"/>
    <property type="molecule type" value="Genomic_DNA"/>
</dbReference>
<sequence length="110" mass="12091">MSFFVGAASGALVAGGVYYGFSAMITTRTQHHQADLHRLSERLVNAAADIPAPVPASQRIPDRTFVTALQSQWNSQIETLFRGARQLDRSIIEWGRKTLYGGDASRTKPE</sequence>
<dbReference type="OrthoDB" id="3351225at2759"/>
<evidence type="ECO:0000313" key="1">
    <source>
        <dbReference type="EMBL" id="TBU30381.1"/>
    </source>
</evidence>
<name>A0A4Q9MVA3_9APHY</name>
<proteinExistence type="predicted"/>
<dbReference type="Proteomes" id="UP000292957">
    <property type="component" value="Unassembled WGS sequence"/>
</dbReference>
<evidence type="ECO:0008006" key="2">
    <source>
        <dbReference type="Google" id="ProtNLM"/>
    </source>
</evidence>
<reference evidence="1" key="1">
    <citation type="submission" date="2019-01" db="EMBL/GenBank/DDBJ databases">
        <title>Draft genome sequences of three monokaryotic isolates of the white-rot basidiomycete fungus Dichomitus squalens.</title>
        <authorList>
            <consortium name="DOE Joint Genome Institute"/>
            <person name="Lopez S.C."/>
            <person name="Andreopoulos B."/>
            <person name="Pangilinan J."/>
            <person name="Lipzen A."/>
            <person name="Riley R."/>
            <person name="Ahrendt S."/>
            <person name="Ng V."/>
            <person name="Barry K."/>
            <person name="Daum C."/>
            <person name="Grigoriev I.V."/>
            <person name="Hilden K.S."/>
            <person name="Makela M.R."/>
            <person name="de Vries R.P."/>
        </authorList>
    </citation>
    <scope>NUCLEOTIDE SEQUENCE [LARGE SCALE GENOMIC DNA]</scope>
    <source>
        <strain evidence="1">OM18370.1</strain>
    </source>
</reference>
<protein>
    <recommendedName>
        <fullName evidence="2">MICOS complex subunit MIC12</fullName>
    </recommendedName>
</protein>
<dbReference type="AlphaFoldDB" id="A0A4Q9MVA3"/>
<organism evidence="1">
    <name type="scientific">Dichomitus squalens</name>
    <dbReference type="NCBI Taxonomy" id="114155"/>
    <lineage>
        <taxon>Eukaryota</taxon>
        <taxon>Fungi</taxon>
        <taxon>Dikarya</taxon>
        <taxon>Basidiomycota</taxon>
        <taxon>Agaricomycotina</taxon>
        <taxon>Agaricomycetes</taxon>
        <taxon>Polyporales</taxon>
        <taxon>Polyporaceae</taxon>
        <taxon>Dichomitus</taxon>
    </lineage>
</organism>